<proteinExistence type="predicted"/>
<gene>
    <name evidence="1" type="ORF">DM484_05325</name>
</gene>
<dbReference type="Proteomes" id="UP000249396">
    <property type="component" value="Unassembled WGS sequence"/>
</dbReference>
<evidence type="ECO:0000313" key="1">
    <source>
        <dbReference type="EMBL" id="PZN83066.1"/>
    </source>
</evidence>
<accession>A0A2W4RKE2</accession>
<evidence type="ECO:0000313" key="2">
    <source>
        <dbReference type="Proteomes" id="UP000249396"/>
    </source>
</evidence>
<name>A0A2W4RKE2_9GAMM</name>
<sequence>MDMLLLKVPAAHRLRMRPPELQARGGKGLPIFTRLDASAIEPQSQGLKRYLKGFSQRPASGSEKPPKKGGAVLGKAVNVGLTLMLAKLAAQH</sequence>
<reference evidence="1 2" key="1">
    <citation type="journal article" date="2018" name="Aquat. Microb. Ecol.">
        <title>Gammaproteobacterial methanotrophs dominate.</title>
        <authorList>
            <person name="Rissanen A.J."/>
            <person name="Saarenheimo J."/>
            <person name="Tiirola M."/>
            <person name="Peura S."/>
            <person name="Aalto S.L."/>
            <person name="Karvinen A."/>
            <person name="Nykanen H."/>
        </authorList>
    </citation>
    <scope>NUCLEOTIDE SEQUENCE [LARGE SCALE GENOMIC DNA]</scope>
    <source>
        <strain evidence="1">AMbin10</strain>
    </source>
</reference>
<dbReference type="EMBL" id="QJPH01000194">
    <property type="protein sequence ID" value="PZN83066.1"/>
    <property type="molecule type" value="Genomic_DNA"/>
</dbReference>
<comment type="caution">
    <text evidence="1">The sequence shown here is derived from an EMBL/GenBank/DDBJ whole genome shotgun (WGS) entry which is preliminary data.</text>
</comment>
<protein>
    <submittedName>
        <fullName evidence="1">Uncharacterized protein</fullName>
    </submittedName>
</protein>
<dbReference type="AlphaFoldDB" id="A0A2W4RKE2"/>
<organism evidence="1 2">
    <name type="scientific">Candidatus Methylumidiphilus alinenensis</name>
    <dbReference type="NCBI Taxonomy" id="2202197"/>
    <lineage>
        <taxon>Bacteria</taxon>
        <taxon>Pseudomonadati</taxon>
        <taxon>Pseudomonadota</taxon>
        <taxon>Gammaproteobacteria</taxon>
        <taxon>Methylococcales</taxon>
        <taxon>Candidatus Methylumidiphilus</taxon>
    </lineage>
</organism>